<evidence type="ECO:0008006" key="3">
    <source>
        <dbReference type="Google" id="ProtNLM"/>
    </source>
</evidence>
<dbReference type="RefSeq" id="WP_232069786.1">
    <property type="nucleotide sequence ID" value="NZ_LR593886.1"/>
</dbReference>
<sequence>MADAIQNAGCDHADDVRVCGRGSGVGEGVRSPMTEAEWLASDDPISMHGAVPRALEHAGHRDPRVRRKRELFGAACCRLVWPEVIDARSRRCVEHLERQFDEERDLSGEQARAIFRSAEAVIRGAGLAGSESQREAAFAVHAACEPAYVIDCLLHFDGRGATTVHARQIADLLREIVGNPFRPVAFAPEWRTSTARAVALQMYETREFSAMPILADALQDAGCDSADVLDHCRGPGPHVYGCWVVDAVLAKG</sequence>
<proteinExistence type="predicted"/>
<keyword evidence="2" id="KW-1185">Reference proteome</keyword>
<dbReference type="Proteomes" id="UP000464178">
    <property type="component" value="Chromosome"/>
</dbReference>
<protein>
    <recommendedName>
        <fullName evidence="3">SMI1/KNR4 family protein</fullName>
    </recommendedName>
</protein>
<dbReference type="AlphaFoldDB" id="A0A6P2D823"/>
<gene>
    <name evidence="1" type="ORF">SOIL9_14300</name>
</gene>
<accession>A0A6P2D823</accession>
<evidence type="ECO:0000313" key="1">
    <source>
        <dbReference type="EMBL" id="VTR96284.1"/>
    </source>
</evidence>
<evidence type="ECO:0000313" key="2">
    <source>
        <dbReference type="Proteomes" id="UP000464178"/>
    </source>
</evidence>
<dbReference type="KEGG" id="gms:SOIL9_14300"/>
<organism evidence="1 2">
    <name type="scientific">Gemmata massiliana</name>
    <dbReference type="NCBI Taxonomy" id="1210884"/>
    <lineage>
        <taxon>Bacteria</taxon>
        <taxon>Pseudomonadati</taxon>
        <taxon>Planctomycetota</taxon>
        <taxon>Planctomycetia</taxon>
        <taxon>Gemmatales</taxon>
        <taxon>Gemmataceae</taxon>
        <taxon>Gemmata</taxon>
    </lineage>
</organism>
<reference evidence="1 2" key="1">
    <citation type="submission" date="2019-05" db="EMBL/GenBank/DDBJ databases">
        <authorList>
            <consortium name="Science for Life Laboratories"/>
        </authorList>
    </citation>
    <scope>NUCLEOTIDE SEQUENCE [LARGE SCALE GENOMIC DNA]</scope>
    <source>
        <strain evidence="1">Soil9</strain>
    </source>
</reference>
<name>A0A6P2D823_9BACT</name>
<dbReference type="EMBL" id="LR593886">
    <property type="protein sequence ID" value="VTR96284.1"/>
    <property type="molecule type" value="Genomic_DNA"/>
</dbReference>